<reference evidence="5 6" key="1">
    <citation type="submission" date="2009-05" db="EMBL/GenBank/DDBJ databases">
        <authorList>
            <person name="Setubal J.C."/>
            <person name="Boyle S."/>
            <person name="Crasta O.R."/>
            <person name="Gillespie J.J."/>
            <person name="Kenyon R.W."/>
            <person name="Lu J."/>
            <person name="Mane S."/>
            <person name="Nagrani S."/>
            <person name="Shallom J.M."/>
            <person name="Shallom S."/>
            <person name="Shukla M."/>
            <person name="Snyder E.E."/>
            <person name="Sobral B.W."/>
            <person name="Wattam A.R."/>
            <person name="Will R."/>
            <person name="Williams K."/>
            <person name="Yoo H."/>
            <person name="Munk C."/>
            <person name="Tapia R."/>
            <person name="Green L."/>
            <person name="Rogers Y."/>
            <person name="Detter J.C."/>
            <person name="Bruce D."/>
            <person name="Brettin T.S."/>
            <person name="Tsolis R."/>
        </authorList>
    </citation>
    <scope>NUCLEOTIDE SEQUENCE [LARGE SCALE GENOMIC DNA]</scope>
    <source>
        <strain evidence="5 6">LMG 3301</strain>
    </source>
</reference>
<organism evidence="5 6">
    <name type="scientific">Brucella intermedia LMG 3301</name>
    <dbReference type="NCBI Taxonomy" id="641118"/>
    <lineage>
        <taxon>Bacteria</taxon>
        <taxon>Pseudomonadati</taxon>
        <taxon>Pseudomonadota</taxon>
        <taxon>Alphaproteobacteria</taxon>
        <taxon>Hyphomicrobiales</taxon>
        <taxon>Brucellaceae</taxon>
        <taxon>Brucella/Ochrobactrum group</taxon>
        <taxon>Brucella</taxon>
    </lineage>
</organism>
<keyword evidence="1" id="KW-0805">Transcription regulation</keyword>
<dbReference type="PROSITE" id="PS01117">
    <property type="entry name" value="HTH_MARR_1"/>
    <property type="match status" value="1"/>
</dbReference>
<dbReference type="GO" id="GO:0003700">
    <property type="term" value="F:DNA-binding transcription factor activity"/>
    <property type="evidence" value="ECO:0007669"/>
    <property type="project" value="InterPro"/>
</dbReference>
<dbReference type="EMBL" id="ACQA01000002">
    <property type="protein sequence ID" value="EEQ93145.1"/>
    <property type="molecule type" value="Genomic_DNA"/>
</dbReference>
<dbReference type="GO" id="GO:0003677">
    <property type="term" value="F:DNA binding"/>
    <property type="evidence" value="ECO:0007669"/>
    <property type="project" value="UniProtKB-KW"/>
</dbReference>
<evidence type="ECO:0000259" key="4">
    <source>
        <dbReference type="PROSITE" id="PS50995"/>
    </source>
</evidence>
<dbReference type="InterPro" id="IPR023187">
    <property type="entry name" value="Tscrpt_reg_MarR-type_CS"/>
</dbReference>
<dbReference type="InterPro" id="IPR039422">
    <property type="entry name" value="MarR/SlyA-like"/>
</dbReference>
<dbReference type="SMART" id="SM00347">
    <property type="entry name" value="HTH_MARR"/>
    <property type="match status" value="1"/>
</dbReference>
<dbReference type="InterPro" id="IPR036388">
    <property type="entry name" value="WH-like_DNA-bd_sf"/>
</dbReference>
<proteinExistence type="predicted"/>
<evidence type="ECO:0000313" key="5">
    <source>
        <dbReference type="EMBL" id="EEQ93145.1"/>
    </source>
</evidence>
<gene>
    <name evidence="5" type="ORF">OINT_2000280</name>
</gene>
<accession>C4WME7</accession>
<comment type="caution">
    <text evidence="5">The sequence shown here is derived from an EMBL/GenBank/DDBJ whole genome shotgun (WGS) entry which is preliminary data.</text>
</comment>
<evidence type="ECO:0000313" key="6">
    <source>
        <dbReference type="Proteomes" id="UP000004386"/>
    </source>
</evidence>
<evidence type="ECO:0000256" key="1">
    <source>
        <dbReference type="ARBA" id="ARBA00023015"/>
    </source>
</evidence>
<dbReference type="PRINTS" id="PR00598">
    <property type="entry name" value="HTHMARR"/>
</dbReference>
<dbReference type="Proteomes" id="UP000004386">
    <property type="component" value="Unassembled WGS sequence"/>
</dbReference>
<dbReference type="SUPFAM" id="SSF46785">
    <property type="entry name" value="Winged helix' DNA-binding domain"/>
    <property type="match status" value="1"/>
</dbReference>
<dbReference type="HOGENOM" id="CLU_083287_18_2_5"/>
<dbReference type="Gene3D" id="1.10.10.10">
    <property type="entry name" value="Winged helix-like DNA-binding domain superfamily/Winged helix DNA-binding domain"/>
    <property type="match status" value="1"/>
</dbReference>
<dbReference type="InterPro" id="IPR000835">
    <property type="entry name" value="HTH_MarR-typ"/>
</dbReference>
<protein>
    <submittedName>
        <fullName evidence="5">MarR family transcriptional regulator</fullName>
    </submittedName>
</protein>
<dbReference type="PROSITE" id="PS50995">
    <property type="entry name" value="HTH_MARR_2"/>
    <property type="match status" value="1"/>
</dbReference>
<keyword evidence="2" id="KW-0238">DNA-binding</keyword>
<dbReference type="GO" id="GO:0006950">
    <property type="term" value="P:response to stress"/>
    <property type="evidence" value="ECO:0007669"/>
    <property type="project" value="TreeGrafter"/>
</dbReference>
<dbReference type="PANTHER" id="PTHR33164">
    <property type="entry name" value="TRANSCRIPTIONAL REGULATOR, MARR FAMILY"/>
    <property type="match status" value="1"/>
</dbReference>
<evidence type="ECO:0000256" key="2">
    <source>
        <dbReference type="ARBA" id="ARBA00023125"/>
    </source>
</evidence>
<dbReference type="PANTHER" id="PTHR33164:SF64">
    <property type="entry name" value="TRANSCRIPTIONAL REGULATOR SLYA"/>
    <property type="match status" value="1"/>
</dbReference>
<name>C4WME7_9HYPH</name>
<keyword evidence="3" id="KW-0804">Transcription</keyword>
<sequence>MHLTRLYPYRYEAIYLNGIDVMKQAWVEFAPLLASTARGWRKAFDAAMAEHGLSDAKAIPLMTLLRHGDRIPQGVLAERVGIEGATIVRVVDELEKDGLIQRIADDADRRVKLIQLTGDGRALAAKVEKSAARLRALFLGDFDSDAVDVAMEVLRKLNEKFQT</sequence>
<dbReference type="Pfam" id="PF12802">
    <property type="entry name" value="MarR_2"/>
    <property type="match status" value="1"/>
</dbReference>
<evidence type="ECO:0000256" key="3">
    <source>
        <dbReference type="ARBA" id="ARBA00023163"/>
    </source>
</evidence>
<dbReference type="InterPro" id="IPR036390">
    <property type="entry name" value="WH_DNA-bd_sf"/>
</dbReference>
<feature type="domain" description="HTH marR-type" evidence="4">
    <location>
        <begin position="26"/>
        <end position="159"/>
    </location>
</feature>
<dbReference type="AlphaFoldDB" id="C4WME7"/>